<organism evidence="9 10">
    <name type="scientific">Alloscardovia omnicolens F0580</name>
    <dbReference type="NCBI Taxonomy" id="1321816"/>
    <lineage>
        <taxon>Bacteria</taxon>
        <taxon>Bacillati</taxon>
        <taxon>Actinomycetota</taxon>
        <taxon>Actinomycetes</taxon>
        <taxon>Bifidobacteriales</taxon>
        <taxon>Bifidobacteriaceae</taxon>
        <taxon>Alloscardovia</taxon>
    </lineage>
</organism>
<dbReference type="PATRIC" id="fig|1321816.3.peg.1455"/>
<evidence type="ECO:0000313" key="10">
    <source>
        <dbReference type="Proteomes" id="UP000016519"/>
    </source>
</evidence>
<keyword evidence="7" id="KW-0812">Transmembrane</keyword>
<dbReference type="InterPro" id="IPR019758">
    <property type="entry name" value="Pept_S26A_signal_pept_1_CS"/>
</dbReference>
<protein>
    <recommendedName>
        <fullName evidence="4 7">Signal peptidase I</fullName>
        <ecNumber evidence="4 7">3.4.21.89</ecNumber>
    </recommendedName>
</protein>
<sequence length="263" mass="28893">MERNPGLYLGFLYFRKRRSTVETNMSTAKHSRRENYIPAHSTGERHYRASERRLMGALDWLFYFVVPMAIVLVLRFVVFGLFIIPSASMENTLMIGDRIITNNLNISSQTLKRGQVIVFADNSHWLTAQDMNEAASSTHSFGIDSDKLFLVKRLIGLPGDVVACDGGGAPVTVNGQAIDESSYLKPGVAPSDEAFSVTVPPDSVFVMGDNRSNSADSRFHQDDGNSGCVRISSVTGVAMAVFWPSSDWKTLNAGRQAFESAGL</sequence>
<proteinExistence type="inferred from homology"/>
<evidence type="ECO:0000256" key="2">
    <source>
        <dbReference type="ARBA" id="ARBA00004401"/>
    </source>
</evidence>
<dbReference type="PANTHER" id="PTHR43390">
    <property type="entry name" value="SIGNAL PEPTIDASE I"/>
    <property type="match status" value="1"/>
</dbReference>
<dbReference type="EMBL" id="AWSI01000043">
    <property type="protein sequence ID" value="ERH29590.1"/>
    <property type="molecule type" value="Genomic_DNA"/>
</dbReference>
<dbReference type="HOGENOM" id="CLU_028723_0_1_11"/>
<evidence type="ECO:0000256" key="7">
    <source>
        <dbReference type="RuleBase" id="RU362042"/>
    </source>
</evidence>
<dbReference type="PROSITE" id="PS00761">
    <property type="entry name" value="SPASE_I_3"/>
    <property type="match status" value="1"/>
</dbReference>
<dbReference type="AlphaFoldDB" id="U1QPZ3"/>
<name>U1QPZ3_9BIFI</name>
<dbReference type="SUPFAM" id="SSF51306">
    <property type="entry name" value="LexA/Signal peptidase"/>
    <property type="match status" value="1"/>
</dbReference>
<evidence type="ECO:0000256" key="5">
    <source>
        <dbReference type="ARBA" id="ARBA00022801"/>
    </source>
</evidence>
<feature type="active site" evidence="6">
    <location>
        <position position="152"/>
    </location>
</feature>
<dbReference type="GO" id="GO:0004252">
    <property type="term" value="F:serine-type endopeptidase activity"/>
    <property type="evidence" value="ECO:0007669"/>
    <property type="project" value="InterPro"/>
</dbReference>
<keyword evidence="7" id="KW-0645">Protease</keyword>
<dbReference type="CDD" id="cd06530">
    <property type="entry name" value="S26_SPase_I"/>
    <property type="match status" value="1"/>
</dbReference>
<feature type="domain" description="Peptidase S26" evidence="8">
    <location>
        <begin position="59"/>
        <end position="243"/>
    </location>
</feature>
<evidence type="ECO:0000256" key="6">
    <source>
        <dbReference type="PIRSR" id="PIRSR600223-1"/>
    </source>
</evidence>
<keyword evidence="7" id="KW-0472">Membrane</keyword>
<reference evidence="9 10" key="1">
    <citation type="submission" date="2013-08" db="EMBL/GenBank/DDBJ databases">
        <authorList>
            <person name="Weinstock G."/>
            <person name="Sodergren E."/>
            <person name="Wylie T."/>
            <person name="Fulton L."/>
            <person name="Fulton R."/>
            <person name="Fronick C."/>
            <person name="O'Laughlin M."/>
            <person name="Godfrey J."/>
            <person name="Miner T."/>
            <person name="Herter B."/>
            <person name="Appelbaum E."/>
            <person name="Cordes M."/>
            <person name="Lek S."/>
            <person name="Wollam A."/>
            <person name="Pepin K.H."/>
            <person name="Palsikar V.B."/>
            <person name="Mitreva M."/>
            <person name="Wilson R.K."/>
        </authorList>
    </citation>
    <scope>NUCLEOTIDE SEQUENCE [LARGE SCALE GENOMIC DNA]</scope>
    <source>
        <strain evidence="9 10">F0580</strain>
    </source>
</reference>
<dbReference type="InterPro" id="IPR036286">
    <property type="entry name" value="LexA/Signal_pep-like_sf"/>
</dbReference>
<dbReference type="Pfam" id="PF10502">
    <property type="entry name" value="Peptidase_S26"/>
    <property type="match status" value="1"/>
</dbReference>
<comment type="caution">
    <text evidence="9">The sequence shown here is derived from an EMBL/GenBank/DDBJ whole genome shotgun (WGS) entry which is preliminary data.</text>
</comment>
<evidence type="ECO:0000256" key="3">
    <source>
        <dbReference type="ARBA" id="ARBA00009370"/>
    </source>
</evidence>
<feature type="transmembrane region" description="Helical" evidence="7">
    <location>
        <begin position="60"/>
        <end position="84"/>
    </location>
</feature>
<evidence type="ECO:0000256" key="4">
    <source>
        <dbReference type="ARBA" id="ARBA00013208"/>
    </source>
</evidence>
<dbReference type="STRING" id="419015.HMPREF3214_00285"/>
<dbReference type="NCBIfam" id="TIGR02227">
    <property type="entry name" value="sigpep_I_bact"/>
    <property type="match status" value="1"/>
</dbReference>
<evidence type="ECO:0000256" key="1">
    <source>
        <dbReference type="ARBA" id="ARBA00000677"/>
    </source>
</evidence>
<evidence type="ECO:0000259" key="8">
    <source>
        <dbReference type="Pfam" id="PF10502"/>
    </source>
</evidence>
<dbReference type="InterPro" id="IPR000223">
    <property type="entry name" value="Pept_S26A_signal_pept_1"/>
</dbReference>
<keyword evidence="7" id="KW-1133">Transmembrane helix</keyword>
<dbReference type="PANTHER" id="PTHR43390:SF1">
    <property type="entry name" value="CHLOROPLAST PROCESSING PEPTIDASE"/>
    <property type="match status" value="1"/>
</dbReference>
<dbReference type="Proteomes" id="UP000016519">
    <property type="component" value="Unassembled WGS sequence"/>
</dbReference>
<dbReference type="GO" id="GO:0009003">
    <property type="term" value="F:signal peptidase activity"/>
    <property type="evidence" value="ECO:0007669"/>
    <property type="project" value="UniProtKB-EC"/>
</dbReference>
<dbReference type="GO" id="GO:0006465">
    <property type="term" value="P:signal peptide processing"/>
    <property type="evidence" value="ECO:0007669"/>
    <property type="project" value="InterPro"/>
</dbReference>
<feature type="active site" evidence="6">
    <location>
        <position position="88"/>
    </location>
</feature>
<dbReference type="EC" id="3.4.21.89" evidence="4 7"/>
<comment type="similarity">
    <text evidence="3 7">Belongs to the peptidase S26 family.</text>
</comment>
<gene>
    <name evidence="9" type="ORF">HMPREF9244_01653</name>
</gene>
<evidence type="ECO:0000313" key="9">
    <source>
        <dbReference type="EMBL" id="ERH29590.1"/>
    </source>
</evidence>
<keyword evidence="10" id="KW-1185">Reference proteome</keyword>
<comment type="catalytic activity">
    <reaction evidence="1 7">
        <text>Cleavage of hydrophobic, N-terminal signal or leader sequences from secreted and periplasmic proteins.</text>
        <dbReference type="EC" id="3.4.21.89"/>
    </reaction>
</comment>
<keyword evidence="5 7" id="KW-0378">Hydrolase</keyword>
<dbReference type="InterPro" id="IPR019533">
    <property type="entry name" value="Peptidase_S26"/>
</dbReference>
<comment type="subcellular location">
    <subcellularLocation>
        <location evidence="2">Cell membrane</location>
        <topology evidence="2">Single-pass type II membrane protein</topology>
    </subcellularLocation>
    <subcellularLocation>
        <location evidence="7">Membrane</location>
        <topology evidence="7">Single-pass type II membrane protein</topology>
    </subcellularLocation>
</comment>
<dbReference type="Gene3D" id="2.10.109.10">
    <property type="entry name" value="Umud Fragment, subunit A"/>
    <property type="match status" value="1"/>
</dbReference>
<dbReference type="PRINTS" id="PR00727">
    <property type="entry name" value="LEADERPTASE"/>
</dbReference>
<dbReference type="GO" id="GO:0005886">
    <property type="term" value="C:plasma membrane"/>
    <property type="evidence" value="ECO:0007669"/>
    <property type="project" value="UniProtKB-SubCell"/>
</dbReference>
<accession>U1QPZ3</accession>